<protein>
    <submittedName>
        <fullName evidence="2">Uncharacterized protein</fullName>
    </submittedName>
</protein>
<proteinExistence type="predicted"/>
<evidence type="ECO:0000256" key="1">
    <source>
        <dbReference type="SAM" id="MobiDB-lite"/>
    </source>
</evidence>
<organism evidence="2 3">
    <name type="scientific">Nocardioides marinquilinus</name>
    <dbReference type="NCBI Taxonomy" id="1210400"/>
    <lineage>
        <taxon>Bacteria</taxon>
        <taxon>Bacillati</taxon>
        <taxon>Actinomycetota</taxon>
        <taxon>Actinomycetes</taxon>
        <taxon>Propionibacteriales</taxon>
        <taxon>Nocardioidaceae</taxon>
        <taxon>Nocardioides</taxon>
    </lineage>
</organism>
<comment type="caution">
    <text evidence="2">The sequence shown here is derived from an EMBL/GenBank/DDBJ whole genome shotgun (WGS) entry which is preliminary data.</text>
</comment>
<feature type="region of interest" description="Disordered" evidence="1">
    <location>
        <begin position="255"/>
        <end position="280"/>
    </location>
</feature>
<feature type="region of interest" description="Disordered" evidence="1">
    <location>
        <begin position="298"/>
        <end position="322"/>
    </location>
</feature>
<evidence type="ECO:0000313" key="3">
    <source>
        <dbReference type="Proteomes" id="UP001500221"/>
    </source>
</evidence>
<feature type="compositionally biased region" description="Low complexity" evidence="1">
    <location>
        <begin position="11"/>
        <end position="24"/>
    </location>
</feature>
<dbReference type="EMBL" id="BAABKG010000005">
    <property type="protein sequence ID" value="GAA5153730.1"/>
    <property type="molecule type" value="Genomic_DNA"/>
</dbReference>
<sequence length="322" mass="32705">MRRRGEPGAQPDAAPVLPAEVPEPDAAPSPPDDRPAAVFAGVLDGRHLWVAVAERPGHLALRDADAGRVVGDPAPAADAQAGWLDARLDLAAAFGPDGADRLAVVLVPPGTAAPQPVRTPPLDVLPGAGAVPEADEGPRYVLDREPDGALVVRRKPRSDGARLQALSDVGPHSARLTLAEVGADDALALRRAGTTLATWPLVADGAGGGDVVLDVRDLDPAAWSEPGRAVLVLAGSGAPVRRRRNDLDPATAVGMPELVVDPDGPTGAGEAGDAGDAGQSLAAGGRLRLRWGSSGRLVARVMPTEEHETDGGAGDDGEGDES</sequence>
<keyword evidence="3" id="KW-1185">Reference proteome</keyword>
<evidence type="ECO:0000313" key="2">
    <source>
        <dbReference type="EMBL" id="GAA5153730.1"/>
    </source>
</evidence>
<name>A0ABP9Q2J0_9ACTN</name>
<feature type="region of interest" description="Disordered" evidence="1">
    <location>
        <begin position="1"/>
        <end position="36"/>
    </location>
</feature>
<gene>
    <name evidence="2" type="ORF">GCM10023340_36200</name>
</gene>
<dbReference type="Proteomes" id="UP001500221">
    <property type="component" value="Unassembled WGS sequence"/>
</dbReference>
<feature type="compositionally biased region" description="Acidic residues" evidence="1">
    <location>
        <begin position="313"/>
        <end position="322"/>
    </location>
</feature>
<reference evidence="3" key="1">
    <citation type="journal article" date="2019" name="Int. J. Syst. Evol. Microbiol.">
        <title>The Global Catalogue of Microorganisms (GCM) 10K type strain sequencing project: providing services to taxonomists for standard genome sequencing and annotation.</title>
        <authorList>
            <consortium name="The Broad Institute Genomics Platform"/>
            <consortium name="The Broad Institute Genome Sequencing Center for Infectious Disease"/>
            <person name="Wu L."/>
            <person name="Ma J."/>
        </authorList>
    </citation>
    <scope>NUCLEOTIDE SEQUENCE [LARGE SCALE GENOMIC DNA]</scope>
    <source>
        <strain evidence="3">JCM 18459</strain>
    </source>
</reference>
<accession>A0ABP9Q2J0</accession>